<evidence type="ECO:0000256" key="4">
    <source>
        <dbReference type="ARBA" id="ARBA00023054"/>
    </source>
</evidence>
<keyword evidence="2" id="KW-0053">Apoptosis</keyword>
<dbReference type="GO" id="GO:0006915">
    <property type="term" value="P:apoptotic process"/>
    <property type="evidence" value="ECO:0007669"/>
    <property type="project" value="UniProtKB-KW"/>
</dbReference>
<comment type="caution">
    <text evidence="8">The sequence shown here is derived from an EMBL/GenBank/DDBJ whole genome shotgun (WGS) entry which is preliminary data.</text>
</comment>
<keyword evidence="1" id="KW-1017">Isopeptide bond</keyword>
<gene>
    <name evidence="8" type="ORF">ZHD862_LOCUS25169</name>
</gene>
<dbReference type="PANTHER" id="PTHR10131:SF138">
    <property type="entry name" value="RE66324P"/>
    <property type="match status" value="1"/>
</dbReference>
<keyword evidence="4 5" id="KW-0175">Coiled coil</keyword>
<dbReference type="GO" id="GO:0009898">
    <property type="term" value="C:cytoplasmic side of plasma membrane"/>
    <property type="evidence" value="ECO:0007669"/>
    <property type="project" value="TreeGrafter"/>
</dbReference>
<dbReference type="GO" id="GO:0005164">
    <property type="term" value="F:tumor necrosis factor receptor binding"/>
    <property type="evidence" value="ECO:0007669"/>
    <property type="project" value="TreeGrafter"/>
</dbReference>
<dbReference type="GO" id="GO:0008270">
    <property type="term" value="F:zinc ion binding"/>
    <property type="evidence" value="ECO:0007669"/>
    <property type="project" value="InterPro"/>
</dbReference>
<evidence type="ECO:0000256" key="6">
    <source>
        <dbReference type="SAM" id="MobiDB-lite"/>
    </source>
</evidence>
<evidence type="ECO:0000256" key="3">
    <source>
        <dbReference type="ARBA" id="ARBA00022843"/>
    </source>
</evidence>
<protein>
    <recommendedName>
        <fullName evidence="7">MATH domain-containing protein</fullName>
    </recommendedName>
</protein>
<dbReference type="InterPro" id="IPR002083">
    <property type="entry name" value="MATH/TRAF_dom"/>
</dbReference>
<dbReference type="GO" id="GO:0043122">
    <property type="term" value="P:regulation of canonical NF-kappaB signal transduction"/>
    <property type="evidence" value="ECO:0007669"/>
    <property type="project" value="TreeGrafter"/>
</dbReference>
<dbReference type="Gene3D" id="2.60.210.10">
    <property type="entry name" value="Apoptosis, Tumor Necrosis Factor Receptor Associated Protein 2, Chain A"/>
    <property type="match status" value="1"/>
</dbReference>
<feature type="domain" description="MATH" evidence="7">
    <location>
        <begin position="155"/>
        <end position="302"/>
    </location>
</feature>
<dbReference type="PIRSF" id="PIRSF015614">
    <property type="entry name" value="TRAF"/>
    <property type="match status" value="1"/>
</dbReference>
<keyword evidence="3" id="KW-0832">Ubl conjugation</keyword>
<evidence type="ECO:0000256" key="1">
    <source>
        <dbReference type="ARBA" id="ARBA00022499"/>
    </source>
</evidence>
<dbReference type="FunFam" id="2.60.210.10:FF:000001">
    <property type="entry name" value="TNF receptor-associated factor"/>
    <property type="match status" value="1"/>
</dbReference>
<reference evidence="8" key="1">
    <citation type="submission" date="2021-02" db="EMBL/GenBank/DDBJ databases">
        <authorList>
            <person name="Nowell W R."/>
        </authorList>
    </citation>
    <scope>NUCLEOTIDE SEQUENCE</scope>
</reference>
<evidence type="ECO:0000259" key="7">
    <source>
        <dbReference type="PROSITE" id="PS50144"/>
    </source>
</evidence>
<dbReference type="SUPFAM" id="SSF49599">
    <property type="entry name" value="TRAF domain-like"/>
    <property type="match status" value="1"/>
</dbReference>
<dbReference type="CDD" id="cd00270">
    <property type="entry name" value="MATH_TRAF_C"/>
    <property type="match status" value="1"/>
</dbReference>
<dbReference type="PROSITE" id="PS50144">
    <property type="entry name" value="MATH"/>
    <property type="match status" value="1"/>
</dbReference>
<organism evidence="8 9">
    <name type="scientific">Rotaria sordida</name>
    <dbReference type="NCBI Taxonomy" id="392033"/>
    <lineage>
        <taxon>Eukaryota</taxon>
        <taxon>Metazoa</taxon>
        <taxon>Spiralia</taxon>
        <taxon>Gnathifera</taxon>
        <taxon>Rotifera</taxon>
        <taxon>Eurotatoria</taxon>
        <taxon>Bdelloidea</taxon>
        <taxon>Philodinida</taxon>
        <taxon>Philodinidae</taxon>
        <taxon>Rotaria</taxon>
    </lineage>
</organism>
<feature type="coiled-coil region" evidence="5">
    <location>
        <begin position="125"/>
        <end position="152"/>
    </location>
</feature>
<dbReference type="InterPro" id="IPR012227">
    <property type="entry name" value="TNF_rcpt-assoc_TRAF_met"/>
</dbReference>
<evidence type="ECO:0000256" key="2">
    <source>
        <dbReference type="ARBA" id="ARBA00022703"/>
    </source>
</evidence>
<dbReference type="GO" id="GO:0042981">
    <property type="term" value="P:regulation of apoptotic process"/>
    <property type="evidence" value="ECO:0007669"/>
    <property type="project" value="InterPro"/>
</dbReference>
<dbReference type="GO" id="GO:0007165">
    <property type="term" value="P:signal transduction"/>
    <property type="evidence" value="ECO:0007669"/>
    <property type="project" value="InterPro"/>
</dbReference>
<proteinExistence type="predicted"/>
<dbReference type="SMART" id="SM00061">
    <property type="entry name" value="MATH"/>
    <property type="match status" value="1"/>
</dbReference>
<evidence type="ECO:0000313" key="8">
    <source>
        <dbReference type="EMBL" id="CAF1246713.1"/>
    </source>
</evidence>
<sequence>MNMSQHYLSEQHQQLLLSVVKQLSNAINDQIIFSRMQLEATSVVPLRTTTLSAASTTTTTVNDQISTQFEELYQTISILSDGIQTLHDDAQRLSTESICHQNLLNTYNEDLLKLKLSVEEKNAFCNSMKLNHEILQQDLESMKQKFKDLQNVSYDGTLTWKITNVQEKMVDAQSERQTSFFSPPFYSSHTGYKMRARVYFYGDGNARRTHMSLFFVLMRSEYDKILEFPFHFKVTFCLLDQTGQQRHVINSFRPDVKSNSFARPQSDMNIASGIPKFVPLAIIQQDNNPYIHDDTMFIKVIVDFGNLPKTLLPYTLSLNPGLPTHVQQMIIRQEAEKREQQQQQQQQTSIAATNMP</sequence>
<dbReference type="EMBL" id="CAJNOT010001770">
    <property type="protein sequence ID" value="CAF1246713.1"/>
    <property type="molecule type" value="Genomic_DNA"/>
</dbReference>
<accession>A0A814ZVP7</accession>
<dbReference type="InterPro" id="IPR049342">
    <property type="entry name" value="TRAF1-6_MATH_dom"/>
</dbReference>
<evidence type="ECO:0000256" key="5">
    <source>
        <dbReference type="SAM" id="Coils"/>
    </source>
</evidence>
<dbReference type="InterPro" id="IPR008974">
    <property type="entry name" value="TRAF-like"/>
</dbReference>
<dbReference type="Proteomes" id="UP000663864">
    <property type="component" value="Unassembled WGS sequence"/>
</dbReference>
<name>A0A814ZVP7_9BILA</name>
<evidence type="ECO:0000313" key="9">
    <source>
        <dbReference type="Proteomes" id="UP000663864"/>
    </source>
</evidence>
<dbReference type="Pfam" id="PF21355">
    <property type="entry name" value="TRAF-mep_MATH"/>
    <property type="match status" value="1"/>
</dbReference>
<dbReference type="AlphaFoldDB" id="A0A814ZVP7"/>
<feature type="region of interest" description="Disordered" evidence="6">
    <location>
        <begin position="335"/>
        <end position="356"/>
    </location>
</feature>
<dbReference type="PANTHER" id="PTHR10131">
    <property type="entry name" value="TNF RECEPTOR ASSOCIATED FACTOR"/>
    <property type="match status" value="1"/>
</dbReference>